<dbReference type="AlphaFoldDB" id="A0A9P0EHZ6"/>
<proteinExistence type="predicted"/>
<reference evidence="1" key="1">
    <citation type="submission" date="2022-01" db="EMBL/GenBank/DDBJ databases">
        <authorList>
            <person name="King R."/>
        </authorList>
    </citation>
    <scope>NUCLEOTIDE SEQUENCE</scope>
</reference>
<evidence type="ECO:0000313" key="2">
    <source>
        <dbReference type="Proteomes" id="UP001152798"/>
    </source>
</evidence>
<name>A0A9P0EHZ6_NEZVI</name>
<dbReference type="Proteomes" id="UP001152798">
    <property type="component" value="Chromosome 3"/>
</dbReference>
<dbReference type="EMBL" id="OV725079">
    <property type="protein sequence ID" value="CAH1394506.1"/>
    <property type="molecule type" value="Genomic_DNA"/>
</dbReference>
<accession>A0A9P0EHZ6</accession>
<sequence length="36" mass="4251">MNPTRKQAFAQNKNWTGSELDIIPYTNEFRTLHTQV</sequence>
<organism evidence="1 2">
    <name type="scientific">Nezara viridula</name>
    <name type="common">Southern green stink bug</name>
    <name type="synonym">Cimex viridulus</name>
    <dbReference type="NCBI Taxonomy" id="85310"/>
    <lineage>
        <taxon>Eukaryota</taxon>
        <taxon>Metazoa</taxon>
        <taxon>Ecdysozoa</taxon>
        <taxon>Arthropoda</taxon>
        <taxon>Hexapoda</taxon>
        <taxon>Insecta</taxon>
        <taxon>Pterygota</taxon>
        <taxon>Neoptera</taxon>
        <taxon>Paraneoptera</taxon>
        <taxon>Hemiptera</taxon>
        <taxon>Heteroptera</taxon>
        <taxon>Panheteroptera</taxon>
        <taxon>Pentatomomorpha</taxon>
        <taxon>Pentatomoidea</taxon>
        <taxon>Pentatomidae</taxon>
        <taxon>Pentatominae</taxon>
        <taxon>Nezara</taxon>
    </lineage>
</organism>
<keyword evidence="2" id="KW-1185">Reference proteome</keyword>
<evidence type="ECO:0000313" key="1">
    <source>
        <dbReference type="EMBL" id="CAH1394506.1"/>
    </source>
</evidence>
<gene>
    <name evidence="1" type="ORF">NEZAVI_LOCUS4997</name>
</gene>
<protein>
    <submittedName>
        <fullName evidence="1">Uncharacterized protein</fullName>
    </submittedName>
</protein>